<feature type="domain" description="UvrD-like helicase ATP-binding" evidence="7">
    <location>
        <begin position="474"/>
        <end position="740"/>
    </location>
</feature>
<evidence type="ECO:0000256" key="2">
    <source>
        <dbReference type="ARBA" id="ARBA00022801"/>
    </source>
</evidence>
<evidence type="ECO:0000256" key="3">
    <source>
        <dbReference type="ARBA" id="ARBA00022806"/>
    </source>
</evidence>
<dbReference type="Gene3D" id="3.40.50.300">
    <property type="entry name" value="P-loop containing nucleotide triphosphate hydrolases"/>
    <property type="match status" value="3"/>
</dbReference>
<dbReference type="SUPFAM" id="SSF89550">
    <property type="entry name" value="PHP domain-like"/>
    <property type="match status" value="1"/>
</dbReference>
<dbReference type="CDD" id="cd18807">
    <property type="entry name" value="SF1_C_UvrD"/>
    <property type="match status" value="1"/>
</dbReference>
<evidence type="ECO:0000313" key="8">
    <source>
        <dbReference type="EMBL" id="HGZ12110.1"/>
    </source>
</evidence>
<feature type="compositionally biased region" description="Basic and acidic residues" evidence="6">
    <location>
        <begin position="984"/>
        <end position="996"/>
    </location>
</feature>
<dbReference type="AlphaFoldDB" id="A0A7C5AM28"/>
<dbReference type="InterPro" id="IPR016195">
    <property type="entry name" value="Pol/histidinol_Pase-like"/>
</dbReference>
<dbReference type="Gene3D" id="3.20.20.140">
    <property type="entry name" value="Metal-dependent hydrolases"/>
    <property type="match status" value="1"/>
</dbReference>
<evidence type="ECO:0000256" key="1">
    <source>
        <dbReference type="ARBA" id="ARBA00022741"/>
    </source>
</evidence>
<dbReference type="PANTHER" id="PTHR40084:SF1">
    <property type="entry name" value="PHOSPHOTRANSFERASE"/>
    <property type="match status" value="1"/>
</dbReference>
<dbReference type="EMBL" id="DTKJ01000055">
    <property type="protein sequence ID" value="HGZ12110.1"/>
    <property type="molecule type" value="Genomic_DNA"/>
</dbReference>
<dbReference type="GO" id="GO:0005524">
    <property type="term" value="F:ATP binding"/>
    <property type="evidence" value="ECO:0007669"/>
    <property type="project" value="UniProtKB-UniRule"/>
</dbReference>
<evidence type="ECO:0000256" key="6">
    <source>
        <dbReference type="SAM" id="MobiDB-lite"/>
    </source>
</evidence>
<evidence type="ECO:0000259" key="7">
    <source>
        <dbReference type="PROSITE" id="PS51198"/>
    </source>
</evidence>
<dbReference type="Pfam" id="PF13361">
    <property type="entry name" value="UvrD_C"/>
    <property type="match status" value="1"/>
</dbReference>
<organism evidence="8">
    <name type="scientific">Desulfobacca acetoxidans</name>
    <dbReference type="NCBI Taxonomy" id="60893"/>
    <lineage>
        <taxon>Bacteria</taxon>
        <taxon>Pseudomonadati</taxon>
        <taxon>Thermodesulfobacteriota</taxon>
        <taxon>Desulfobaccia</taxon>
        <taxon>Desulfobaccales</taxon>
        <taxon>Desulfobaccaceae</taxon>
        <taxon>Desulfobacca</taxon>
    </lineage>
</organism>
<protein>
    <submittedName>
        <fullName evidence="8">AAA family ATPase</fullName>
    </submittedName>
</protein>
<feature type="region of interest" description="Disordered" evidence="6">
    <location>
        <begin position="950"/>
        <end position="996"/>
    </location>
</feature>
<dbReference type="CDD" id="cd17932">
    <property type="entry name" value="DEXQc_UvrD"/>
    <property type="match status" value="1"/>
</dbReference>
<reference evidence="8" key="1">
    <citation type="journal article" date="2020" name="mSystems">
        <title>Genome- and Community-Level Interaction Insights into Carbon Utilization and Element Cycling Functions of Hydrothermarchaeota in Hydrothermal Sediment.</title>
        <authorList>
            <person name="Zhou Z."/>
            <person name="Liu Y."/>
            <person name="Xu W."/>
            <person name="Pan J."/>
            <person name="Luo Z.H."/>
            <person name="Li M."/>
        </authorList>
    </citation>
    <scope>NUCLEOTIDE SEQUENCE [LARGE SCALE GENOMIC DNA]</scope>
    <source>
        <strain evidence="8">SpSt-853</strain>
    </source>
</reference>
<keyword evidence="3 5" id="KW-0347">Helicase</keyword>
<dbReference type="GO" id="GO:0016787">
    <property type="term" value="F:hydrolase activity"/>
    <property type="evidence" value="ECO:0007669"/>
    <property type="project" value="UniProtKB-UniRule"/>
</dbReference>
<dbReference type="Gene3D" id="1.10.10.160">
    <property type="match status" value="1"/>
</dbReference>
<dbReference type="CDD" id="cd19067">
    <property type="entry name" value="PfuEndoQ-like"/>
    <property type="match status" value="1"/>
</dbReference>
<gene>
    <name evidence="8" type="ORF">ENW48_07825</name>
</gene>
<dbReference type="Pfam" id="PF00580">
    <property type="entry name" value="UvrD-helicase"/>
    <property type="match status" value="1"/>
</dbReference>
<evidence type="ECO:0000256" key="5">
    <source>
        <dbReference type="PROSITE-ProRule" id="PRU00560"/>
    </source>
</evidence>
<dbReference type="InterPro" id="IPR014016">
    <property type="entry name" value="UvrD-like_ATP-bd"/>
</dbReference>
<dbReference type="PROSITE" id="PS51198">
    <property type="entry name" value="UVRD_HELICASE_ATP_BIND"/>
    <property type="match status" value="1"/>
</dbReference>
<comment type="caution">
    <text evidence="8">The sequence shown here is derived from an EMBL/GenBank/DDBJ whole genome shotgun (WGS) entry which is preliminary data.</text>
</comment>
<dbReference type="InterPro" id="IPR014017">
    <property type="entry name" value="DNA_helicase_UvrD-like_C"/>
</dbReference>
<evidence type="ECO:0000256" key="4">
    <source>
        <dbReference type="ARBA" id="ARBA00022840"/>
    </source>
</evidence>
<keyword evidence="4 5" id="KW-0067">ATP-binding</keyword>
<dbReference type="GO" id="GO:0140097">
    <property type="term" value="F:catalytic activity, acting on DNA"/>
    <property type="evidence" value="ECO:0007669"/>
    <property type="project" value="UniProtKB-ARBA"/>
</dbReference>
<accession>A0A7C5AM28</accession>
<keyword evidence="2 5" id="KW-0378">Hydrolase</keyword>
<dbReference type="GO" id="GO:0004386">
    <property type="term" value="F:helicase activity"/>
    <property type="evidence" value="ECO:0007669"/>
    <property type="project" value="UniProtKB-UniRule"/>
</dbReference>
<proteinExistence type="predicted"/>
<sequence>MIRCLAMEWLADFHVHSRYSVATGQQADLEHLDLWGRYKGLTVVGTGDCTHPEWLKELEAKLTPAAEGLYSLDQSRRLPLEISGAPWEEESPLYFVISGEVSSIYSQGGRVRKVHLLLLLSGLEAAGRLSRRLAKLGNVAADGRPILGLSAKHLLEVTLETDPGALVIPAHIWTPWFSVLGAKGGFDSMEECFGEHLTFIFALETGLSSDPAMNWRVSSLDRYLLVSNSDAHSPQKLGREANIFTGPVSYPAIARALRTKEHFLGTLEFFPQEGKYHLDGHRRCGLRFTPEEARSLGGYCPQCHKPLTLGVMHRVTELADRPPGHSPPGSRPFESLIPLPEILAEVLECGPASRKVTRLYFRLLEKLGPELHLLRKVPLPEVAREGGGLLAYALNKVRRGEVHITPGYDGVYGEIRILAPEERHRLQGQEAFWMELPRLQEETPDFPKISGKEAKGGPMVKTGVSAEAADPLLAGLNALQQAVVTHRGEPLIVEAGPGTGKTKALAHRLAYLLKRREIPPDKILALTFTRQAAEEMAARVRALLPEFPGLERLTMGTFHALGLRLLREAGGRREVADEERRRGLLQYVAREAKLPLGQVERLVSHSKLALLRPQDLAKKGEVAQARVLAAYEEALAGEGLWDYEDLVSQPVRLLQEEPELAATYQNKYRHFLVDEYQDLNYAQYRFLKLLAGPAAEILVIGDPHQAIYGFRGAKPEYFNRFAEDWPGAVKVRFTETYRLPPPILQASQRLLGEERVGPEVSHRTGDRPVLLLEASSPQAEARIIAREIERLVGGFSHRALENEALRYGQRDREVGFREVAVLFRLHALGAELYEALNTAGIPCELAREGVGPEWTGVDLAAQKVKLLTLHAAKGLEFANVFIAGCESGLLPLELQGLEAGDPEEERRLFYVGLTRASSQVFLTWSRNRSLWGKRWTTRLSPFAEAVKPERHAAYPGATPGPRQRLLFPELGKKSVRRPRPAPQGEDKETAPHKSRP</sequence>
<keyword evidence="1 5" id="KW-0547">Nucleotide-binding</keyword>
<dbReference type="InterPro" id="IPR027417">
    <property type="entry name" value="P-loop_NTPase"/>
</dbReference>
<dbReference type="PANTHER" id="PTHR40084">
    <property type="entry name" value="PHOSPHOHYDROLASE, PHP FAMILY"/>
    <property type="match status" value="1"/>
</dbReference>
<dbReference type="InterPro" id="IPR013986">
    <property type="entry name" value="DExx_box_DNA_helicase_dom_sf"/>
</dbReference>
<feature type="binding site" evidence="5">
    <location>
        <begin position="495"/>
        <end position="502"/>
    </location>
    <ligand>
        <name>ATP</name>
        <dbReference type="ChEBI" id="CHEBI:30616"/>
    </ligand>
</feature>
<dbReference type="SUPFAM" id="SSF52540">
    <property type="entry name" value="P-loop containing nucleoside triphosphate hydrolases"/>
    <property type="match status" value="1"/>
</dbReference>
<name>A0A7C5AM28_9BACT</name>